<comment type="caution">
    <text evidence="1">The sequence shown here is derived from an EMBL/GenBank/DDBJ whole genome shotgun (WGS) entry which is preliminary data.</text>
</comment>
<sequence>MSPQQALTHRRATRDAALVCRAGGETKIKPITGVSWPCAILSRRCLLAGTTGMLAAPFLRTPTASAADLQDYLSRVFPQAPEPILFPRKNLAQPFAVLLMRSAYETVDDLDFIPMNDFQKAFWKLRASEQEAYNLQYSPLKPRIGDVTDSLYFDFISYSQFSTISSQMPQGQQVFKEYCEDCPDLYRIVRRDAALADNALLPAAFFTRTGDKIYAGLRNGFRDFQFGGPPPLPAGASLAALTTAVQNLLDVMVNNGYALKAEVYDVDDAEQSFKVKITGPANLWGLTNLNFRRSLVLNAYDCMAVDALLRASGRSASFELSTSPSGVDVQWVLRG</sequence>
<dbReference type="EMBL" id="BRXU01000014">
    <property type="protein sequence ID" value="GLC55915.1"/>
    <property type="molecule type" value="Genomic_DNA"/>
</dbReference>
<evidence type="ECO:0000313" key="2">
    <source>
        <dbReference type="Proteomes" id="UP001165080"/>
    </source>
</evidence>
<evidence type="ECO:0000313" key="1">
    <source>
        <dbReference type="EMBL" id="GLC55915.1"/>
    </source>
</evidence>
<dbReference type="OrthoDB" id="44749at2759"/>
<gene>
    <name evidence="1" type="primary">PLEST002863</name>
    <name evidence="1" type="ORF">PLESTB_001043800</name>
</gene>
<organism evidence="1 2">
    <name type="scientific">Pleodorina starrii</name>
    <dbReference type="NCBI Taxonomy" id="330485"/>
    <lineage>
        <taxon>Eukaryota</taxon>
        <taxon>Viridiplantae</taxon>
        <taxon>Chlorophyta</taxon>
        <taxon>core chlorophytes</taxon>
        <taxon>Chlorophyceae</taxon>
        <taxon>CS clade</taxon>
        <taxon>Chlamydomonadales</taxon>
        <taxon>Volvocaceae</taxon>
        <taxon>Pleodorina</taxon>
    </lineage>
</organism>
<accession>A0A9W6BQ39</accession>
<reference evidence="1 2" key="1">
    <citation type="journal article" date="2023" name="Commun. Biol.">
        <title>Reorganization of the ancestral sex-determining regions during the evolution of trioecy in Pleodorina starrii.</title>
        <authorList>
            <person name="Takahashi K."/>
            <person name="Suzuki S."/>
            <person name="Kawai-Toyooka H."/>
            <person name="Yamamoto K."/>
            <person name="Hamaji T."/>
            <person name="Ootsuki R."/>
            <person name="Yamaguchi H."/>
            <person name="Kawachi M."/>
            <person name="Higashiyama T."/>
            <person name="Nozaki H."/>
        </authorList>
    </citation>
    <scope>NUCLEOTIDE SEQUENCE [LARGE SCALE GENOMIC DNA]</scope>
    <source>
        <strain evidence="1 2">NIES-4479</strain>
    </source>
</reference>
<dbReference type="AlphaFoldDB" id="A0A9W6BQ39"/>
<name>A0A9W6BQ39_9CHLO</name>
<protein>
    <submittedName>
        <fullName evidence="1">Uncharacterized protein</fullName>
    </submittedName>
</protein>
<dbReference type="Proteomes" id="UP001165080">
    <property type="component" value="Unassembled WGS sequence"/>
</dbReference>
<keyword evidence="2" id="KW-1185">Reference proteome</keyword>
<proteinExistence type="predicted"/>